<comment type="caution">
    <text evidence="6">The sequence shown here is derived from an EMBL/GenBank/DDBJ whole genome shotgun (WGS) entry which is preliminary data.</text>
</comment>
<keyword evidence="2" id="KW-1003">Cell membrane</keyword>
<dbReference type="PROSITE" id="PS50893">
    <property type="entry name" value="ABC_TRANSPORTER_2"/>
    <property type="match status" value="1"/>
</dbReference>
<dbReference type="PROSITE" id="PS00211">
    <property type="entry name" value="ABC_TRANSPORTER_1"/>
    <property type="match status" value="1"/>
</dbReference>
<dbReference type="Gene3D" id="2.40.50.100">
    <property type="match status" value="1"/>
</dbReference>
<dbReference type="Proteomes" id="UP001208935">
    <property type="component" value="Unassembled WGS sequence"/>
</dbReference>
<feature type="domain" description="ABC transporter" evidence="5">
    <location>
        <begin position="5"/>
        <end position="235"/>
    </location>
</feature>
<dbReference type="InterPro" id="IPR027417">
    <property type="entry name" value="P-loop_NTPase"/>
</dbReference>
<dbReference type="SUPFAM" id="SSF52540">
    <property type="entry name" value="P-loop containing nucleoside triphosphate hydrolases"/>
    <property type="match status" value="1"/>
</dbReference>
<keyword evidence="1" id="KW-0813">Transport</keyword>
<dbReference type="SUPFAM" id="SSF50331">
    <property type="entry name" value="MOP-like"/>
    <property type="match status" value="1"/>
</dbReference>
<evidence type="ECO:0000313" key="7">
    <source>
        <dbReference type="Proteomes" id="UP001208935"/>
    </source>
</evidence>
<reference evidence="7" key="1">
    <citation type="submission" date="2023-07" db="EMBL/GenBank/DDBJ databases">
        <title>Verminephrobacter genomes.</title>
        <authorList>
            <person name="Lund M.B."/>
        </authorList>
    </citation>
    <scope>NUCLEOTIDE SEQUENCE [LARGE SCALE GENOMIC DNA]</scope>
    <source>
        <strain evidence="7">AtM5-05</strain>
    </source>
</reference>
<evidence type="ECO:0000256" key="1">
    <source>
        <dbReference type="ARBA" id="ARBA00022448"/>
    </source>
</evidence>
<evidence type="ECO:0000259" key="5">
    <source>
        <dbReference type="PROSITE" id="PS50893"/>
    </source>
</evidence>
<dbReference type="EMBL" id="QZCW01000002">
    <property type="protein sequence ID" value="MCW5322361.1"/>
    <property type="molecule type" value="Genomic_DNA"/>
</dbReference>
<dbReference type="PANTHER" id="PTHR42781">
    <property type="entry name" value="SPERMIDINE/PUTRESCINE IMPORT ATP-BINDING PROTEIN POTA"/>
    <property type="match status" value="1"/>
</dbReference>
<dbReference type="InterPro" id="IPR013611">
    <property type="entry name" value="Transp-assoc_OB_typ2"/>
</dbReference>
<keyword evidence="2" id="KW-0472">Membrane</keyword>
<dbReference type="InterPro" id="IPR017871">
    <property type="entry name" value="ABC_transporter-like_CS"/>
</dbReference>
<dbReference type="Gene3D" id="3.40.50.300">
    <property type="entry name" value="P-loop containing nucleotide triphosphate hydrolases"/>
    <property type="match status" value="1"/>
</dbReference>
<sequence>MQHDLELLDLCKVYPGGHRAVNRLCLQARRGEFISLVGPSGCGKTTTLRMLAGFEALSSGRILLRGRSIGHLPPEQRPTATIFQDFALFPHMTVRENIAFGLHGRLDPAAQRARVEHMLALFELGPVAGRHGRQLSGGQRQRVALARGLAVQPDILLLDEPLGALDANLRRSIQHELKLLQREVGITFLFVTHAQSEALVLSDRVVVMNRGHTEQIDTPCALYTRPATEFVARFIGRNALLAGRVQGIEHHVVQVATALGLLQGTAAGPASLRVGDRALLVVPSEAMDLRQVPQDSAPPAGQIAGHVVGRTYTGQTVRLHVELADGECLTVERHVDHADGLPHAARVLLSWPVAEASVIPAAASG</sequence>
<accession>A0ABT3KVU8</accession>
<dbReference type="GO" id="GO:0005524">
    <property type="term" value="F:ATP binding"/>
    <property type="evidence" value="ECO:0007669"/>
    <property type="project" value="UniProtKB-KW"/>
</dbReference>
<dbReference type="InterPro" id="IPR050093">
    <property type="entry name" value="ABC_SmlMolc_Importer"/>
</dbReference>
<name>A0ABT3KVU8_9BURK</name>
<organism evidence="6 7">
    <name type="scientific">Verminephrobacter aporrectodeae subsp. tuberculatae</name>
    <dbReference type="NCBI Taxonomy" id="1110392"/>
    <lineage>
        <taxon>Bacteria</taxon>
        <taxon>Pseudomonadati</taxon>
        <taxon>Pseudomonadota</taxon>
        <taxon>Betaproteobacteria</taxon>
        <taxon>Burkholderiales</taxon>
        <taxon>Comamonadaceae</taxon>
        <taxon>Verminephrobacter</taxon>
    </lineage>
</organism>
<keyword evidence="7" id="KW-1185">Reference proteome</keyword>
<dbReference type="PANTHER" id="PTHR42781:SF4">
    <property type="entry name" value="SPERMIDINE_PUTRESCINE IMPORT ATP-BINDING PROTEIN POTA"/>
    <property type="match status" value="1"/>
</dbReference>
<dbReference type="RefSeq" id="WP_010106267.1">
    <property type="nucleotide sequence ID" value="NZ_RCAO01000054.1"/>
</dbReference>
<evidence type="ECO:0000256" key="4">
    <source>
        <dbReference type="ARBA" id="ARBA00022840"/>
    </source>
</evidence>
<dbReference type="SMART" id="SM00382">
    <property type="entry name" value="AAA"/>
    <property type="match status" value="1"/>
</dbReference>
<proteinExistence type="predicted"/>
<dbReference type="InterPro" id="IPR003439">
    <property type="entry name" value="ABC_transporter-like_ATP-bd"/>
</dbReference>
<protein>
    <submittedName>
        <fullName evidence="6">ABC transporter ATP-binding protein</fullName>
    </submittedName>
</protein>
<evidence type="ECO:0000256" key="3">
    <source>
        <dbReference type="ARBA" id="ARBA00022741"/>
    </source>
</evidence>
<dbReference type="InterPro" id="IPR003593">
    <property type="entry name" value="AAA+_ATPase"/>
</dbReference>
<dbReference type="Pfam" id="PF08402">
    <property type="entry name" value="TOBE_2"/>
    <property type="match status" value="1"/>
</dbReference>
<keyword evidence="3" id="KW-0547">Nucleotide-binding</keyword>
<dbReference type="InterPro" id="IPR008995">
    <property type="entry name" value="Mo/tungstate-bd_C_term_dom"/>
</dbReference>
<dbReference type="Pfam" id="PF00005">
    <property type="entry name" value="ABC_tran"/>
    <property type="match status" value="1"/>
</dbReference>
<evidence type="ECO:0000313" key="6">
    <source>
        <dbReference type="EMBL" id="MCW5322361.1"/>
    </source>
</evidence>
<keyword evidence="4 6" id="KW-0067">ATP-binding</keyword>
<gene>
    <name evidence="6" type="ORF">D5039_14730</name>
</gene>
<evidence type="ECO:0000256" key="2">
    <source>
        <dbReference type="ARBA" id="ARBA00022475"/>
    </source>
</evidence>